<dbReference type="KEGG" id="dfa:DFA_02939"/>
<dbReference type="AlphaFoldDB" id="F4PG61"/>
<organism evidence="1 2">
    <name type="scientific">Cavenderia fasciculata</name>
    <name type="common">Slime mold</name>
    <name type="synonym">Dictyostelium fasciculatum</name>
    <dbReference type="NCBI Taxonomy" id="261658"/>
    <lineage>
        <taxon>Eukaryota</taxon>
        <taxon>Amoebozoa</taxon>
        <taxon>Evosea</taxon>
        <taxon>Eumycetozoa</taxon>
        <taxon>Dictyostelia</taxon>
        <taxon>Acytosteliales</taxon>
        <taxon>Cavenderiaceae</taxon>
        <taxon>Cavenderia</taxon>
    </lineage>
</organism>
<dbReference type="PANTHER" id="PTHR33129">
    <property type="entry name" value="PROTEIN KINASE DOMAIN-CONTAINING PROTEIN-RELATED"/>
    <property type="match status" value="1"/>
</dbReference>
<dbReference type="RefSeq" id="XP_004362546.1">
    <property type="nucleotide sequence ID" value="XM_004362489.1"/>
</dbReference>
<dbReference type="OrthoDB" id="19861at2759"/>
<reference evidence="2" key="1">
    <citation type="journal article" date="2011" name="Genome Res.">
        <title>Phylogeny-wide analysis of social amoeba genomes highlights ancient origins for complex intercellular communication.</title>
        <authorList>
            <person name="Heidel A.J."/>
            <person name="Lawal H.M."/>
            <person name="Felder M."/>
            <person name="Schilde C."/>
            <person name="Helps N.R."/>
            <person name="Tunggal B."/>
            <person name="Rivero F."/>
            <person name="John U."/>
            <person name="Schleicher M."/>
            <person name="Eichinger L."/>
            <person name="Platzer M."/>
            <person name="Noegel A.A."/>
            <person name="Schaap P."/>
            <person name="Gloeckner G."/>
        </authorList>
    </citation>
    <scope>NUCLEOTIDE SEQUENCE [LARGE SCALE GENOMIC DNA]</scope>
    <source>
        <strain evidence="2">SH3</strain>
    </source>
</reference>
<evidence type="ECO:0000313" key="2">
    <source>
        <dbReference type="Proteomes" id="UP000007797"/>
    </source>
</evidence>
<name>F4PG61_CACFS</name>
<dbReference type="OMA" id="DPEIDTH"/>
<dbReference type="PANTHER" id="PTHR33129:SF1">
    <property type="entry name" value="ATP-BINDING PROTEIN"/>
    <property type="match status" value="1"/>
</dbReference>
<dbReference type="GeneID" id="14877139"/>
<gene>
    <name evidence="1" type="ORF">DFA_02939</name>
</gene>
<proteinExistence type="predicted"/>
<dbReference type="EMBL" id="GL883006">
    <property type="protein sequence ID" value="EGG24695.1"/>
    <property type="molecule type" value="Genomic_DNA"/>
</dbReference>
<sequence length="307" mass="35666">MNTAYNQLAKEQKFWEELVNLNLKDEGGVIQLPPNVHFLGNSTKPSSLYIRKCYIELKDIIFKDFEEYETTKTVLVSYTDQSKYKQFLKDASTTKRYLPPWDKMELDRARPLLYPYSIDLEDPEIDTHNSLQIFPIEVAGLAKYSQMELRFSSKYVAQIIVHQAVLWNTNKYQIRCLNTGEKGVLKVDKLPFINLNSSKSNFATCPYQSYFLPKTYSNFSVIDSMSNPNNLIKVTTSYSNPILMEEILEMIYQLGTTPPQTNLYFVVPDDMFNDFKVQEYSLSTKNYSDNIIKSITQYVLCFSLVSQ</sequence>
<accession>F4PG61</accession>
<keyword evidence="2" id="KW-1185">Reference proteome</keyword>
<dbReference type="InterPro" id="IPR052980">
    <property type="entry name" value="Crinkler_effector"/>
</dbReference>
<evidence type="ECO:0000313" key="1">
    <source>
        <dbReference type="EMBL" id="EGG24695.1"/>
    </source>
</evidence>
<protein>
    <submittedName>
        <fullName evidence="1">Uncharacterized protein</fullName>
    </submittedName>
</protein>
<dbReference type="Proteomes" id="UP000007797">
    <property type="component" value="Unassembled WGS sequence"/>
</dbReference>